<feature type="domain" description="Exonuclease" evidence="1">
    <location>
        <begin position="10"/>
        <end position="181"/>
    </location>
</feature>
<dbReference type="GO" id="GO:0003676">
    <property type="term" value="F:nucleic acid binding"/>
    <property type="evidence" value="ECO:0007669"/>
    <property type="project" value="InterPro"/>
</dbReference>
<keyword evidence="2" id="KW-0269">Exonuclease</keyword>
<dbReference type="EMBL" id="CP001778">
    <property type="protein sequence ID" value="ADD45264.1"/>
    <property type="molecule type" value="Genomic_DNA"/>
</dbReference>
<dbReference type="SMART" id="SM00479">
    <property type="entry name" value="EXOIII"/>
    <property type="match status" value="1"/>
</dbReference>
<dbReference type="STRING" id="446470.Snas_5634"/>
<dbReference type="SUPFAM" id="SSF53098">
    <property type="entry name" value="Ribonuclease H-like"/>
    <property type="match status" value="1"/>
</dbReference>
<dbReference type="CDD" id="cd06127">
    <property type="entry name" value="DEDDh"/>
    <property type="match status" value="1"/>
</dbReference>
<accession>D3PX40</accession>
<dbReference type="GO" id="GO:0004527">
    <property type="term" value="F:exonuclease activity"/>
    <property type="evidence" value="ECO:0007669"/>
    <property type="project" value="UniProtKB-KW"/>
</dbReference>
<reference evidence="2 3" key="1">
    <citation type="journal article" date="2009" name="Stand. Genomic Sci.">
        <title>Complete genome sequence of Stackebrandtia nassauensis type strain (LLR-40K-21).</title>
        <authorList>
            <person name="Munk C."/>
            <person name="Lapidus A."/>
            <person name="Copeland A."/>
            <person name="Jando M."/>
            <person name="Mayilraj S."/>
            <person name="Glavina Del Rio T."/>
            <person name="Nolan M."/>
            <person name="Chen F."/>
            <person name="Lucas S."/>
            <person name="Tice H."/>
            <person name="Cheng J.F."/>
            <person name="Han C."/>
            <person name="Detter J.C."/>
            <person name="Bruce D."/>
            <person name="Goodwin L."/>
            <person name="Chain P."/>
            <person name="Pitluck S."/>
            <person name="Goker M."/>
            <person name="Ovchinikova G."/>
            <person name="Pati A."/>
            <person name="Ivanova N."/>
            <person name="Mavromatis K."/>
            <person name="Chen A."/>
            <person name="Palaniappan K."/>
            <person name="Land M."/>
            <person name="Hauser L."/>
            <person name="Chang Y.J."/>
            <person name="Jeffries C.D."/>
            <person name="Bristow J."/>
            <person name="Eisen J.A."/>
            <person name="Markowitz V."/>
            <person name="Hugenholtz P."/>
            <person name="Kyrpides N.C."/>
            <person name="Klenk H.P."/>
        </authorList>
    </citation>
    <scope>NUCLEOTIDE SEQUENCE [LARGE SCALE GENOMIC DNA]</scope>
    <source>
        <strain evidence="3">DSM 44728 / CIP 108903 / NRRL B-16338 / NBRC 102104 / LLR-40K-21</strain>
    </source>
</reference>
<dbReference type="OrthoDB" id="9791657at2"/>
<keyword evidence="3" id="KW-1185">Reference proteome</keyword>
<dbReference type="RefSeq" id="WP_013020835.1">
    <property type="nucleotide sequence ID" value="NC_013947.1"/>
</dbReference>
<protein>
    <submittedName>
        <fullName evidence="2">Exonuclease RNase T and DNA polymerase III</fullName>
    </submittedName>
</protein>
<dbReference type="InterPro" id="IPR012337">
    <property type="entry name" value="RNaseH-like_sf"/>
</dbReference>
<keyword evidence="2" id="KW-0378">Hydrolase</keyword>
<dbReference type="Proteomes" id="UP000000844">
    <property type="component" value="Chromosome"/>
</dbReference>
<gene>
    <name evidence="2" type="ordered locus">Snas_5634</name>
</gene>
<dbReference type="Pfam" id="PF00929">
    <property type="entry name" value="RNase_T"/>
    <property type="match status" value="1"/>
</dbReference>
<proteinExistence type="predicted"/>
<name>D3PX40_STANL</name>
<keyword evidence="2" id="KW-0540">Nuclease</keyword>
<dbReference type="AlphaFoldDB" id="D3PX40"/>
<dbReference type="InterPro" id="IPR036397">
    <property type="entry name" value="RNaseH_sf"/>
</dbReference>
<dbReference type="NCBIfam" id="NF005927">
    <property type="entry name" value="PRK07942.1"/>
    <property type="match status" value="1"/>
</dbReference>
<sequence>MDDSTWHTGPLLGFDTETTGIDTTTARIVTAAIVNGDDVASWLINPGIDIPAAASNVHGISTEHARANGTEPALALSEIGRALTKAAEEDTPVVVYRAGYDLTLLSHELDRYSLPQVPWERLKVLDPFVLDKKADKFRRGKRTLSAVCTHYDVDLSGAHSADADARAAVSLARAIGQRHKALAAMNITELHTAQIAWHADDAASLEAYFRRQGKQETIDRRWPLQR</sequence>
<dbReference type="eggNOG" id="COG0847">
    <property type="taxonomic scope" value="Bacteria"/>
</dbReference>
<dbReference type="HOGENOM" id="CLU_047806_5_0_11"/>
<evidence type="ECO:0000259" key="1">
    <source>
        <dbReference type="SMART" id="SM00479"/>
    </source>
</evidence>
<organism evidence="2 3">
    <name type="scientific">Stackebrandtia nassauensis (strain DSM 44728 / CIP 108903 / NRRL B-16338 / NBRC 102104 / LLR-40K-21)</name>
    <dbReference type="NCBI Taxonomy" id="446470"/>
    <lineage>
        <taxon>Bacteria</taxon>
        <taxon>Bacillati</taxon>
        <taxon>Actinomycetota</taxon>
        <taxon>Actinomycetes</taxon>
        <taxon>Glycomycetales</taxon>
        <taxon>Glycomycetaceae</taxon>
        <taxon>Stackebrandtia</taxon>
    </lineage>
</organism>
<evidence type="ECO:0000313" key="3">
    <source>
        <dbReference type="Proteomes" id="UP000000844"/>
    </source>
</evidence>
<evidence type="ECO:0000313" key="2">
    <source>
        <dbReference type="EMBL" id="ADD45264.1"/>
    </source>
</evidence>
<dbReference type="Gene3D" id="3.30.420.10">
    <property type="entry name" value="Ribonuclease H-like superfamily/Ribonuclease H"/>
    <property type="match status" value="1"/>
</dbReference>
<dbReference type="KEGG" id="sna:Snas_5634"/>
<dbReference type="InterPro" id="IPR013520">
    <property type="entry name" value="Ribonucl_H"/>
</dbReference>